<dbReference type="GO" id="GO:0005509">
    <property type="term" value="F:calcium ion binding"/>
    <property type="evidence" value="ECO:0007669"/>
    <property type="project" value="TreeGrafter"/>
</dbReference>
<evidence type="ECO:0000313" key="6">
    <source>
        <dbReference type="Proteomes" id="UP000297475"/>
    </source>
</evidence>
<dbReference type="EMBL" id="SRMF01000004">
    <property type="protein sequence ID" value="TGG92944.1"/>
    <property type="molecule type" value="Genomic_DNA"/>
</dbReference>
<comment type="cofactor">
    <cofactor evidence="3">
        <name>Zn(2+)</name>
        <dbReference type="ChEBI" id="CHEBI:29105"/>
    </cofactor>
    <text evidence="3">Binds 1 divalent metal cation per subunit.</text>
</comment>
<name>A0A4Z0WDD0_9GAMM</name>
<proteinExistence type="inferred from homology"/>
<dbReference type="RefSeq" id="WP_135483616.1">
    <property type="nucleotide sequence ID" value="NZ_SRMF01000004.1"/>
</dbReference>
<dbReference type="Proteomes" id="UP000297475">
    <property type="component" value="Unassembled WGS sequence"/>
</dbReference>
<comment type="caution">
    <text evidence="5">The sequence shown here is derived from an EMBL/GenBank/DDBJ whole genome shotgun (WGS) entry which is preliminary data.</text>
</comment>
<feature type="domain" description="SMP-30/Gluconolactonase/LRE-like region" evidence="4">
    <location>
        <begin position="20"/>
        <end position="263"/>
    </location>
</feature>
<feature type="binding site" evidence="3">
    <location>
        <position position="107"/>
    </location>
    <ligand>
        <name>substrate</name>
    </ligand>
</feature>
<dbReference type="InterPro" id="IPR005511">
    <property type="entry name" value="SMP-30"/>
</dbReference>
<evidence type="ECO:0000259" key="4">
    <source>
        <dbReference type="Pfam" id="PF08450"/>
    </source>
</evidence>
<dbReference type="PANTHER" id="PTHR10907:SF47">
    <property type="entry name" value="REGUCALCIN"/>
    <property type="match status" value="1"/>
</dbReference>
<dbReference type="InterPro" id="IPR013658">
    <property type="entry name" value="SGL"/>
</dbReference>
<feature type="binding site" evidence="3">
    <location>
        <position position="105"/>
    </location>
    <ligand>
        <name>substrate</name>
    </ligand>
</feature>
<feature type="binding site" evidence="3">
    <location>
        <position position="204"/>
    </location>
    <ligand>
        <name>a divalent metal cation</name>
        <dbReference type="ChEBI" id="CHEBI:60240"/>
    </ligand>
</feature>
<protein>
    <submittedName>
        <fullName evidence="5">SMP-30/gluconolactonase/LRE family protein</fullName>
    </submittedName>
</protein>
<dbReference type="Pfam" id="PF08450">
    <property type="entry name" value="SGL"/>
    <property type="match status" value="1"/>
</dbReference>
<accession>A0A4Z0WDD0</accession>
<evidence type="ECO:0000256" key="2">
    <source>
        <dbReference type="PIRSR" id="PIRSR605511-1"/>
    </source>
</evidence>
<dbReference type="PRINTS" id="PR01790">
    <property type="entry name" value="SMP30FAMILY"/>
</dbReference>
<reference evidence="5 6" key="1">
    <citation type="submission" date="2019-04" db="EMBL/GenBank/DDBJ databases">
        <title>Natronospirillum operosus gen. nov., sp. nov., a haloalkaliphilic satellite isolated from decaying biomass of laboratory culture of cyanobacterium Geitlerinema sp. and proposal of Natronospirillaceae fam. nov. and Saccharospirillaceae fam. nov.</title>
        <authorList>
            <person name="Kevbrin V."/>
            <person name="Boltyanskaya Y."/>
            <person name="Koziaeva V."/>
            <person name="Grouzdev D.S."/>
            <person name="Park M."/>
            <person name="Cho J."/>
        </authorList>
    </citation>
    <scope>NUCLEOTIDE SEQUENCE [LARGE SCALE GENOMIC DNA]</scope>
    <source>
        <strain evidence="5 6">G-116</strain>
    </source>
</reference>
<evidence type="ECO:0000256" key="3">
    <source>
        <dbReference type="PIRSR" id="PIRSR605511-2"/>
    </source>
</evidence>
<dbReference type="GO" id="GO:0004341">
    <property type="term" value="F:gluconolactonase activity"/>
    <property type="evidence" value="ECO:0007669"/>
    <property type="project" value="TreeGrafter"/>
</dbReference>
<organism evidence="5 6">
    <name type="scientific">Natronospirillum operosum</name>
    <dbReference type="NCBI Taxonomy" id="2759953"/>
    <lineage>
        <taxon>Bacteria</taxon>
        <taxon>Pseudomonadati</taxon>
        <taxon>Pseudomonadota</taxon>
        <taxon>Gammaproteobacteria</taxon>
        <taxon>Oceanospirillales</taxon>
        <taxon>Natronospirillaceae</taxon>
        <taxon>Natronospirillum</taxon>
    </lineage>
</organism>
<keyword evidence="3" id="KW-0479">Metal-binding</keyword>
<sequence length="297" mass="32851">MTTQTTHRAAQSVLNAQATLAECPVWAEDEQVLYWVDILAPTLNRFDPATGTNRSWTLPEHIGCFGRRTGGGFIAGLRSGLWLLDAQARPTQCIARPVADTSVSRFNDGRVDPWGRFWAGTIHEPRDRPAASLFRVDSRLQCEHMAGDIKVSNGVAFSPDRRWAYHSDTPNHVIYRYPLDPDSGNMVGEREVFHQFPFGNGRPDGAAVDSEGCYWTALFEGGRVARLSPAGELLAEYPLPAPCPTMVAFGGADLKTLYITTARENRTPEELARWPESGNIFALPVEVPGRPEPRFQG</sequence>
<dbReference type="OrthoDB" id="9775406at2"/>
<feature type="binding site" evidence="3">
    <location>
        <position position="153"/>
    </location>
    <ligand>
        <name>a divalent metal cation</name>
        <dbReference type="ChEBI" id="CHEBI:60240"/>
    </ligand>
</feature>
<keyword evidence="6" id="KW-1185">Reference proteome</keyword>
<dbReference type="GO" id="GO:0019853">
    <property type="term" value="P:L-ascorbic acid biosynthetic process"/>
    <property type="evidence" value="ECO:0007669"/>
    <property type="project" value="TreeGrafter"/>
</dbReference>
<keyword evidence="3" id="KW-0862">Zinc</keyword>
<evidence type="ECO:0000256" key="1">
    <source>
        <dbReference type="ARBA" id="ARBA00008853"/>
    </source>
</evidence>
<dbReference type="SUPFAM" id="SSF63829">
    <property type="entry name" value="Calcium-dependent phosphotriesterase"/>
    <property type="match status" value="1"/>
</dbReference>
<gene>
    <name evidence="5" type="ORF">E4656_12555</name>
</gene>
<evidence type="ECO:0000313" key="5">
    <source>
        <dbReference type="EMBL" id="TGG92944.1"/>
    </source>
</evidence>
<dbReference type="AlphaFoldDB" id="A0A4Z0WDD0"/>
<dbReference type="Gene3D" id="2.120.10.30">
    <property type="entry name" value="TolB, C-terminal domain"/>
    <property type="match status" value="1"/>
</dbReference>
<dbReference type="PANTHER" id="PTHR10907">
    <property type="entry name" value="REGUCALCIN"/>
    <property type="match status" value="1"/>
</dbReference>
<dbReference type="InterPro" id="IPR011042">
    <property type="entry name" value="6-blade_b-propeller_TolB-like"/>
</dbReference>
<feature type="binding site" evidence="3">
    <location>
        <position position="22"/>
    </location>
    <ligand>
        <name>a divalent metal cation</name>
        <dbReference type="ChEBI" id="CHEBI:60240"/>
    </ligand>
</feature>
<comment type="similarity">
    <text evidence="1">Belongs to the SMP-30/CGR1 family.</text>
</comment>
<feature type="active site" description="Proton donor/acceptor" evidence="2">
    <location>
        <position position="204"/>
    </location>
</feature>